<dbReference type="EMBL" id="QKYT01000293">
    <property type="protein sequence ID" value="RIA87779.1"/>
    <property type="molecule type" value="Genomic_DNA"/>
</dbReference>
<accession>A0A397SS88</accession>
<comment type="caution">
    <text evidence="1">The sequence shown here is derived from an EMBL/GenBank/DDBJ whole genome shotgun (WGS) entry which is preliminary data.</text>
</comment>
<gene>
    <name evidence="1" type="ORF">C1645_776478</name>
</gene>
<sequence length="55" mass="6233">MRIMILILNNIYFVIKGLAFVPNVINQIHLKIGAKNVIPKNFNKILVIGLVEMSI</sequence>
<name>A0A397SS88_9GLOM</name>
<evidence type="ECO:0000313" key="2">
    <source>
        <dbReference type="Proteomes" id="UP000265703"/>
    </source>
</evidence>
<keyword evidence="2" id="KW-1185">Reference proteome</keyword>
<dbReference type="AlphaFoldDB" id="A0A397SS88"/>
<organism evidence="1 2">
    <name type="scientific">Glomus cerebriforme</name>
    <dbReference type="NCBI Taxonomy" id="658196"/>
    <lineage>
        <taxon>Eukaryota</taxon>
        <taxon>Fungi</taxon>
        <taxon>Fungi incertae sedis</taxon>
        <taxon>Mucoromycota</taxon>
        <taxon>Glomeromycotina</taxon>
        <taxon>Glomeromycetes</taxon>
        <taxon>Glomerales</taxon>
        <taxon>Glomeraceae</taxon>
        <taxon>Glomus</taxon>
    </lineage>
</organism>
<evidence type="ECO:0000313" key="1">
    <source>
        <dbReference type="EMBL" id="RIA87779.1"/>
    </source>
</evidence>
<protein>
    <submittedName>
        <fullName evidence="1">Uncharacterized protein</fullName>
    </submittedName>
</protein>
<proteinExistence type="predicted"/>
<reference evidence="1 2" key="1">
    <citation type="submission" date="2018-06" db="EMBL/GenBank/DDBJ databases">
        <title>Comparative genomics reveals the genomic features of Rhizophagus irregularis, R. cerebriforme, R. diaphanum and Gigaspora rosea, and their symbiotic lifestyle signature.</title>
        <authorList>
            <person name="Morin E."/>
            <person name="San Clemente H."/>
            <person name="Chen E.C.H."/>
            <person name="De La Providencia I."/>
            <person name="Hainaut M."/>
            <person name="Kuo A."/>
            <person name="Kohler A."/>
            <person name="Murat C."/>
            <person name="Tang N."/>
            <person name="Roy S."/>
            <person name="Loubradou J."/>
            <person name="Henrissat B."/>
            <person name="Grigoriev I.V."/>
            <person name="Corradi N."/>
            <person name="Roux C."/>
            <person name="Martin F.M."/>
        </authorList>
    </citation>
    <scope>NUCLEOTIDE SEQUENCE [LARGE SCALE GENOMIC DNA]</scope>
    <source>
        <strain evidence="1 2">DAOM 227022</strain>
    </source>
</reference>
<dbReference type="Proteomes" id="UP000265703">
    <property type="component" value="Unassembled WGS sequence"/>
</dbReference>